<accession>A0ABX1F009</accession>
<name>A0ABX1F009_9PROT</name>
<dbReference type="RefSeq" id="WP_168050196.1">
    <property type="nucleotide sequence ID" value="NZ_JAATJR010000004.1"/>
</dbReference>
<dbReference type="InterPro" id="IPR052559">
    <property type="entry name" value="V-haloperoxidase"/>
</dbReference>
<keyword evidence="3" id="KW-1185">Reference proteome</keyword>
<dbReference type="Gene3D" id="1.10.606.10">
    <property type="entry name" value="Vanadium-containing Chloroperoxidase, domain 2"/>
    <property type="match status" value="1"/>
</dbReference>
<feature type="region of interest" description="Disordered" evidence="1">
    <location>
        <begin position="1"/>
        <end position="23"/>
    </location>
</feature>
<dbReference type="InterPro" id="IPR016119">
    <property type="entry name" value="Br/Cl_peroxidase_C"/>
</dbReference>
<dbReference type="Proteomes" id="UP000765160">
    <property type="component" value="Unassembled WGS sequence"/>
</dbReference>
<evidence type="ECO:0000256" key="1">
    <source>
        <dbReference type="SAM" id="MobiDB-lite"/>
    </source>
</evidence>
<dbReference type="PANTHER" id="PTHR34599:SF1">
    <property type="entry name" value="PHOSPHATIDIC ACID PHOSPHATASE TYPE 2_HALOPEROXIDASE DOMAIN-CONTAINING PROTEIN"/>
    <property type="match status" value="1"/>
</dbReference>
<evidence type="ECO:0000313" key="2">
    <source>
        <dbReference type="EMBL" id="NKE45669.1"/>
    </source>
</evidence>
<dbReference type="SUPFAM" id="SSF48317">
    <property type="entry name" value="Acid phosphatase/Vanadium-dependent haloperoxidase"/>
    <property type="match status" value="1"/>
</dbReference>
<reference evidence="2 3" key="1">
    <citation type="submission" date="2020-03" db="EMBL/GenBank/DDBJ databases">
        <title>Roseomonas selenitidurans sp. nov. isolated from soil.</title>
        <authorList>
            <person name="Liu H."/>
        </authorList>
    </citation>
    <scope>NUCLEOTIDE SEQUENCE [LARGE SCALE GENOMIC DNA]</scope>
    <source>
        <strain evidence="2 3">JCM 15073</strain>
    </source>
</reference>
<dbReference type="EMBL" id="JAAVTX010000004">
    <property type="protein sequence ID" value="NKE45669.1"/>
    <property type="molecule type" value="Genomic_DNA"/>
</dbReference>
<dbReference type="CDD" id="cd03398">
    <property type="entry name" value="PAP2_haloperoxidase"/>
    <property type="match status" value="1"/>
</dbReference>
<sequence length="592" mass="64960">MSAHPTPLMPSRPSPNDDETIHGKDAAFPFIGNFHKTLPHDAFGLVDRNAYAALVRAAEDARPGGDYEALAPGLVPPGSLPSGDRAAAAFVSPQAGRARESLGPDPFALNIWPAPEVCSASTAAEMTEVFYMASWRDVSLELLQGADMANMQSVQDAVAELTPLFQAAVDEPDAGRLRLGLDLPQGADGRLKLTPMTLFRSGFVDEEKGPLVSQFFLHDVPFGTQTIKQTQFPYAPRVNYLQNTQDWLMAQNIGRDAHSRDYSRANGFGDDNAAYEPGNRQRHIGSMRDLARFVHKDALHQAYFNAALLLMDWDAPLDVGNPYRPGGRYRRQGGFATLGGPNLLTMVSEVASRALKVVWRQKWMVHRRLRPEAYGGLMTMQHFRDKAFGLPDWVFATRAAGTIREMNRSANAGTQHAADDNFLLPMAFTSGSPAHPAYGAGHATVAGACVTVLKAWFDEKHPIRAMVEASRHPQTRLRRTLLQPMVIEGPLPPYAGRDADELTVGGELNKIASNVAMGRTMGGVHWRSDNTRSLRLGEVIATVIMAREVKEYAEAGVSFSYCSFDGHEVRIDPEGVKVPSDRALEDFYRPLI</sequence>
<organism evidence="2 3">
    <name type="scientific">Falsiroseomonas frigidaquae</name>
    <dbReference type="NCBI Taxonomy" id="487318"/>
    <lineage>
        <taxon>Bacteria</taxon>
        <taxon>Pseudomonadati</taxon>
        <taxon>Pseudomonadota</taxon>
        <taxon>Alphaproteobacteria</taxon>
        <taxon>Acetobacterales</taxon>
        <taxon>Roseomonadaceae</taxon>
        <taxon>Falsiroseomonas</taxon>
    </lineage>
</organism>
<dbReference type="PANTHER" id="PTHR34599">
    <property type="entry name" value="PEROXIDASE-RELATED"/>
    <property type="match status" value="1"/>
</dbReference>
<gene>
    <name evidence="2" type="ORF">HB662_12840</name>
</gene>
<comment type="caution">
    <text evidence="2">The sequence shown here is derived from an EMBL/GenBank/DDBJ whole genome shotgun (WGS) entry which is preliminary data.</text>
</comment>
<proteinExistence type="predicted"/>
<protein>
    <submittedName>
        <fullName evidence="2">Vanadium-dependent haloperoxidase</fullName>
    </submittedName>
</protein>
<dbReference type="InterPro" id="IPR036938">
    <property type="entry name" value="PAP2/HPO_sf"/>
</dbReference>
<evidence type="ECO:0000313" key="3">
    <source>
        <dbReference type="Proteomes" id="UP000765160"/>
    </source>
</evidence>